<protein>
    <submittedName>
        <fullName evidence="2">Uncharacterized protein</fullName>
    </submittedName>
</protein>
<evidence type="ECO:0000256" key="1">
    <source>
        <dbReference type="SAM" id="MobiDB-lite"/>
    </source>
</evidence>
<reference evidence="2 3" key="1">
    <citation type="submission" date="2020-08" db="EMBL/GenBank/DDBJ databases">
        <title>Sequencing the genomes of 1000 actinobacteria strains.</title>
        <authorList>
            <person name="Klenk H.-P."/>
        </authorList>
    </citation>
    <scope>NUCLEOTIDE SEQUENCE [LARGE SCALE GENOMIC DNA]</scope>
    <source>
        <strain evidence="2 3">DSM 45886</strain>
    </source>
</reference>
<dbReference type="AlphaFoldDB" id="A0A7W7SKS3"/>
<keyword evidence="3" id="KW-1185">Reference proteome</keyword>
<evidence type="ECO:0000313" key="3">
    <source>
        <dbReference type="Proteomes" id="UP000578819"/>
    </source>
</evidence>
<organism evidence="2 3">
    <name type="scientific">Micromonospora polyrhachis</name>
    <dbReference type="NCBI Taxonomy" id="1282883"/>
    <lineage>
        <taxon>Bacteria</taxon>
        <taxon>Bacillati</taxon>
        <taxon>Actinomycetota</taxon>
        <taxon>Actinomycetes</taxon>
        <taxon>Micromonosporales</taxon>
        <taxon>Micromonosporaceae</taxon>
        <taxon>Micromonospora</taxon>
    </lineage>
</organism>
<dbReference type="EMBL" id="JACHJW010000001">
    <property type="protein sequence ID" value="MBB4956603.1"/>
    <property type="molecule type" value="Genomic_DNA"/>
</dbReference>
<evidence type="ECO:0000313" key="2">
    <source>
        <dbReference type="EMBL" id="MBB4956603.1"/>
    </source>
</evidence>
<comment type="caution">
    <text evidence="2">The sequence shown here is derived from an EMBL/GenBank/DDBJ whole genome shotgun (WGS) entry which is preliminary data.</text>
</comment>
<dbReference type="Proteomes" id="UP000578819">
    <property type="component" value="Unassembled WGS sequence"/>
</dbReference>
<proteinExistence type="predicted"/>
<name>A0A7W7SKS3_9ACTN</name>
<accession>A0A7W7SKS3</accession>
<feature type="region of interest" description="Disordered" evidence="1">
    <location>
        <begin position="1"/>
        <end position="20"/>
    </location>
</feature>
<sequence length="83" mass="7970">MGDGDTADAGDLGGPDFAPAIPAVESSVVGAPPTNGAAIVLGPGYSGHVLLPRTPQRVRPLPLVASDLGGGAGEDSRAAPAIS</sequence>
<gene>
    <name evidence="2" type="ORF">FHR38_000336</name>
</gene>